<dbReference type="STRING" id="1502745.SAMN02799620_05600"/>
<sequence>MAELRALTEHPLQRESLMHNAPRPDPARLHRPLYPVLNVVQARYGDMDANGHLNNLALESMHEDVRAVMNSQAFPGVYDASTRPLRLVAAQHVVHFLAESYWPANIESAGGIGRIGRTSFIVCTALFLDGECISVCDTVLVALGADGPTPLPEASRAALEALRLRIESHRAITGSTLKPESP</sequence>
<dbReference type="CDD" id="cd00586">
    <property type="entry name" value="4HBT"/>
    <property type="match status" value="1"/>
</dbReference>
<dbReference type="EMBL" id="FMUB01000015">
    <property type="protein sequence ID" value="SCX32486.1"/>
    <property type="molecule type" value="Genomic_DNA"/>
</dbReference>
<dbReference type="InterPro" id="IPR029069">
    <property type="entry name" value="HotDog_dom_sf"/>
</dbReference>
<name>A0A1G4WYR5_9MYCO</name>
<keyword evidence="2" id="KW-0378">Hydrolase</keyword>
<accession>A0A1G4WYR5</accession>
<organism evidence="2 3">
    <name type="scientific">Mycolicibacterium fluoranthenivorans</name>
    <dbReference type="NCBI Taxonomy" id="258505"/>
    <lineage>
        <taxon>Bacteria</taxon>
        <taxon>Bacillati</taxon>
        <taxon>Actinomycetota</taxon>
        <taxon>Actinomycetes</taxon>
        <taxon>Mycobacteriales</taxon>
        <taxon>Mycobacteriaceae</taxon>
        <taxon>Mycolicibacterium</taxon>
    </lineage>
</organism>
<reference evidence="3" key="1">
    <citation type="submission" date="2016-10" db="EMBL/GenBank/DDBJ databases">
        <authorList>
            <person name="Varghese N."/>
            <person name="Submissions S."/>
        </authorList>
    </citation>
    <scope>NUCLEOTIDE SEQUENCE [LARGE SCALE GENOMIC DNA]</scope>
    <source>
        <strain evidence="3">UNC267MFSha1.1M11</strain>
    </source>
</reference>
<evidence type="ECO:0000313" key="3">
    <source>
        <dbReference type="Proteomes" id="UP000199707"/>
    </source>
</evidence>
<evidence type="ECO:0000313" key="2">
    <source>
        <dbReference type="EMBL" id="SCX32486.1"/>
    </source>
</evidence>
<dbReference type="AlphaFoldDB" id="A0A1G4WYR5"/>
<dbReference type="Gene3D" id="3.10.129.10">
    <property type="entry name" value="Hotdog Thioesterase"/>
    <property type="match status" value="1"/>
</dbReference>
<evidence type="ECO:0000256" key="1">
    <source>
        <dbReference type="SAM" id="MobiDB-lite"/>
    </source>
</evidence>
<protein>
    <submittedName>
        <fullName evidence="2">Acyl-CoA thioester hydrolase</fullName>
    </submittedName>
</protein>
<dbReference type="Pfam" id="PF13279">
    <property type="entry name" value="4HBT_2"/>
    <property type="match status" value="1"/>
</dbReference>
<proteinExistence type="predicted"/>
<feature type="region of interest" description="Disordered" evidence="1">
    <location>
        <begin position="1"/>
        <end position="25"/>
    </location>
</feature>
<feature type="compositionally biased region" description="Basic and acidic residues" evidence="1">
    <location>
        <begin position="1"/>
        <end position="17"/>
    </location>
</feature>
<gene>
    <name evidence="2" type="ORF">SAMN02799620_05600</name>
</gene>
<dbReference type="Proteomes" id="UP000199707">
    <property type="component" value="Unassembled WGS sequence"/>
</dbReference>
<dbReference type="GO" id="GO:0016787">
    <property type="term" value="F:hydrolase activity"/>
    <property type="evidence" value="ECO:0007669"/>
    <property type="project" value="UniProtKB-KW"/>
</dbReference>
<dbReference type="SUPFAM" id="SSF54637">
    <property type="entry name" value="Thioesterase/thiol ester dehydrase-isomerase"/>
    <property type="match status" value="1"/>
</dbReference>